<dbReference type="Pfam" id="PF13876">
    <property type="entry name" value="Phage_gp49_66"/>
    <property type="match status" value="1"/>
</dbReference>
<organism evidence="1">
    <name type="scientific">Salmonella enterica subsp. enterica serovar Durham</name>
    <dbReference type="NCBI Taxonomy" id="1954178"/>
    <lineage>
        <taxon>Bacteria</taxon>
        <taxon>Pseudomonadati</taxon>
        <taxon>Pseudomonadota</taxon>
        <taxon>Gammaproteobacteria</taxon>
        <taxon>Enterobacterales</taxon>
        <taxon>Enterobacteriaceae</taxon>
        <taxon>Salmonella</taxon>
    </lineage>
</organism>
<accession>A0A5H8RRX8</accession>
<reference evidence="1" key="1">
    <citation type="submission" date="2019-03" db="EMBL/GenBank/DDBJ databases">
        <authorList>
            <person name="Ashton P.M."/>
            <person name="Dallman T."/>
            <person name="Nair S."/>
            <person name="De Pinna E."/>
            <person name="Peters T."/>
            <person name="Grant K."/>
        </authorList>
    </citation>
    <scope>NUCLEOTIDE SEQUENCE</scope>
    <source>
        <strain evidence="1">121460</strain>
    </source>
</reference>
<gene>
    <name evidence="1" type="ORF">E2Q46_03950</name>
</gene>
<dbReference type="AlphaFoldDB" id="A0A5H8RRX8"/>
<dbReference type="EMBL" id="AAIFJK010000003">
    <property type="protein sequence ID" value="ECD6441190.1"/>
    <property type="molecule type" value="Genomic_DNA"/>
</dbReference>
<proteinExistence type="predicted"/>
<comment type="caution">
    <text evidence="1">The sequence shown here is derived from an EMBL/GenBank/DDBJ whole genome shotgun (WGS) entry which is preliminary data.</text>
</comment>
<dbReference type="InterPro" id="IPR025915">
    <property type="entry name" value="Phage_gp49_66"/>
</dbReference>
<protein>
    <submittedName>
        <fullName evidence="1">Uncharacterized protein</fullName>
    </submittedName>
</protein>
<name>A0A5H8RRX8_SALET</name>
<evidence type="ECO:0000313" key="1">
    <source>
        <dbReference type="EMBL" id="ECD6441190.1"/>
    </source>
</evidence>
<sequence length="101" mass="11430">MAKNPKEVEAKMAALGCTGRRITMDLIKSHIDSVEYETVTINGQKMMFCGIKMDNGFVAVGKPATCIDPANWREEIGRQVSYDNSFEELWKLEAYRLMSGY</sequence>